<dbReference type="CDD" id="cd05014">
    <property type="entry name" value="SIS_Kpsf"/>
    <property type="match status" value="1"/>
</dbReference>
<sequence>MGKAIIDVAKRVLDDEASGLSLLRDFFDTNFVNAINKIYSSNGKVIVSGVGKSGHIGRKISATLSSTGTPSYFVHPTEASHGDMGMVSTDDIIFAISWSGETSELGDLVRFSQDNNIPLISLTASKESNLAKSSDISLVLPKATEACPNGLAPTTSTTMQLVVGDALAICLLNERGFDKEKFKSLHPGGQLGAALSSVSEIMHVEKNMPLIESGTPMSEALIGISEKGFGCAGIIKNDELIGIVTDGDLRRHMGPELLDQNVDDVMTKNPKTVSENMRASDALDLINNLGIQGLFVTEEGSKPKGFIHFHDLIRIIKT</sequence>
<dbReference type="CDD" id="cd04604">
    <property type="entry name" value="CBS_pair_SIS_assoc"/>
    <property type="match status" value="1"/>
</dbReference>
<dbReference type="SMART" id="SM00116">
    <property type="entry name" value="CBS"/>
    <property type="match status" value="2"/>
</dbReference>
<evidence type="ECO:0008006" key="7">
    <source>
        <dbReference type="Google" id="ProtNLM"/>
    </source>
</evidence>
<dbReference type="EMBL" id="UINC01002643">
    <property type="protein sequence ID" value="SUZ98841.1"/>
    <property type="molecule type" value="Genomic_DNA"/>
</dbReference>
<feature type="domain" description="CBS" evidence="4">
    <location>
        <begin position="266"/>
        <end position="318"/>
    </location>
</feature>
<dbReference type="FunFam" id="3.40.50.10490:FF:000011">
    <property type="entry name" value="Arabinose 5-phosphate isomerase"/>
    <property type="match status" value="1"/>
</dbReference>
<dbReference type="AlphaFoldDB" id="A0A381S6A5"/>
<dbReference type="PROSITE" id="PS51371">
    <property type="entry name" value="CBS"/>
    <property type="match status" value="2"/>
</dbReference>
<proteinExistence type="inferred from homology"/>
<dbReference type="GO" id="GO:0016853">
    <property type="term" value="F:isomerase activity"/>
    <property type="evidence" value="ECO:0007669"/>
    <property type="project" value="InterPro"/>
</dbReference>
<dbReference type="GO" id="GO:0097367">
    <property type="term" value="F:carbohydrate derivative binding"/>
    <property type="evidence" value="ECO:0007669"/>
    <property type="project" value="InterPro"/>
</dbReference>
<dbReference type="Pfam" id="PF01380">
    <property type="entry name" value="SIS"/>
    <property type="match status" value="1"/>
</dbReference>
<dbReference type="GO" id="GO:1901135">
    <property type="term" value="P:carbohydrate derivative metabolic process"/>
    <property type="evidence" value="ECO:0007669"/>
    <property type="project" value="InterPro"/>
</dbReference>
<organism evidence="6">
    <name type="scientific">marine metagenome</name>
    <dbReference type="NCBI Taxonomy" id="408172"/>
    <lineage>
        <taxon>unclassified sequences</taxon>
        <taxon>metagenomes</taxon>
        <taxon>ecological metagenomes</taxon>
    </lineage>
</organism>
<accession>A0A381S6A5</accession>
<dbReference type="InterPro" id="IPR004800">
    <property type="entry name" value="KdsD/KpsF-type"/>
</dbReference>
<dbReference type="GO" id="GO:0005975">
    <property type="term" value="P:carbohydrate metabolic process"/>
    <property type="evidence" value="ECO:0007669"/>
    <property type="project" value="InterPro"/>
</dbReference>
<keyword evidence="3" id="KW-0129">CBS domain</keyword>
<dbReference type="Pfam" id="PF00571">
    <property type="entry name" value="CBS"/>
    <property type="match status" value="2"/>
</dbReference>
<dbReference type="SUPFAM" id="SSF53697">
    <property type="entry name" value="SIS domain"/>
    <property type="match status" value="1"/>
</dbReference>
<evidence type="ECO:0000259" key="4">
    <source>
        <dbReference type="PROSITE" id="PS51371"/>
    </source>
</evidence>
<dbReference type="InterPro" id="IPR050986">
    <property type="entry name" value="GutQ/KpsF_isomerases"/>
</dbReference>
<dbReference type="InterPro" id="IPR046342">
    <property type="entry name" value="CBS_dom_sf"/>
</dbReference>
<dbReference type="PANTHER" id="PTHR42745:SF1">
    <property type="entry name" value="ARABINOSE 5-PHOSPHATE ISOMERASE KDSD"/>
    <property type="match status" value="1"/>
</dbReference>
<reference evidence="6" key="1">
    <citation type="submission" date="2018-05" db="EMBL/GenBank/DDBJ databases">
        <authorList>
            <person name="Lanie J.A."/>
            <person name="Ng W.-L."/>
            <person name="Kazmierczak K.M."/>
            <person name="Andrzejewski T.M."/>
            <person name="Davidsen T.M."/>
            <person name="Wayne K.J."/>
            <person name="Tettelin H."/>
            <person name="Glass J.I."/>
            <person name="Rusch D."/>
            <person name="Podicherti R."/>
            <person name="Tsui H.-C.T."/>
            <person name="Winkler M.E."/>
        </authorList>
    </citation>
    <scope>NUCLEOTIDE SEQUENCE</scope>
</reference>
<feature type="domain" description="SIS" evidence="5">
    <location>
        <begin position="34"/>
        <end position="177"/>
    </location>
</feature>
<evidence type="ECO:0000256" key="3">
    <source>
        <dbReference type="ARBA" id="ARBA00023122"/>
    </source>
</evidence>
<dbReference type="PANTHER" id="PTHR42745">
    <property type="match status" value="1"/>
</dbReference>
<dbReference type="InterPro" id="IPR046348">
    <property type="entry name" value="SIS_dom_sf"/>
</dbReference>
<protein>
    <recommendedName>
        <fullName evidence="7">KpsF/GutQ family sugar-phosphate isomerase</fullName>
    </recommendedName>
</protein>
<dbReference type="InterPro" id="IPR035474">
    <property type="entry name" value="SIS_Kpsf"/>
</dbReference>
<evidence type="ECO:0000256" key="1">
    <source>
        <dbReference type="ARBA" id="ARBA00008165"/>
    </source>
</evidence>
<evidence type="ECO:0000259" key="5">
    <source>
        <dbReference type="PROSITE" id="PS51464"/>
    </source>
</evidence>
<dbReference type="InterPro" id="IPR000644">
    <property type="entry name" value="CBS_dom"/>
</dbReference>
<dbReference type="PIRSF" id="PIRSF004692">
    <property type="entry name" value="KdsD_KpsF"/>
    <property type="match status" value="1"/>
</dbReference>
<name>A0A381S6A5_9ZZZZ</name>
<comment type="similarity">
    <text evidence="1">Belongs to the SIS family. GutQ/KpsF subfamily.</text>
</comment>
<feature type="domain" description="CBS" evidence="4">
    <location>
        <begin position="204"/>
        <end position="260"/>
    </location>
</feature>
<dbReference type="PROSITE" id="PS51464">
    <property type="entry name" value="SIS"/>
    <property type="match status" value="1"/>
</dbReference>
<keyword evidence="2" id="KW-0677">Repeat</keyword>
<dbReference type="InterPro" id="IPR001347">
    <property type="entry name" value="SIS_dom"/>
</dbReference>
<evidence type="ECO:0000256" key="2">
    <source>
        <dbReference type="ARBA" id="ARBA00022737"/>
    </source>
</evidence>
<evidence type="ECO:0000313" key="6">
    <source>
        <dbReference type="EMBL" id="SUZ98841.1"/>
    </source>
</evidence>
<dbReference type="Gene3D" id="3.40.50.10490">
    <property type="entry name" value="Glucose-6-phosphate isomerase like protein, domain 1"/>
    <property type="match status" value="1"/>
</dbReference>
<gene>
    <name evidence="6" type="ORF">METZ01_LOCUS51695</name>
</gene>
<dbReference type="Gene3D" id="3.10.580.10">
    <property type="entry name" value="CBS-domain"/>
    <property type="match status" value="1"/>
</dbReference>
<dbReference type="NCBIfam" id="TIGR00393">
    <property type="entry name" value="kpsF"/>
    <property type="match status" value="1"/>
</dbReference>